<dbReference type="Proteomes" id="UP000070539">
    <property type="component" value="Unassembled WGS sequence"/>
</dbReference>
<dbReference type="RefSeq" id="WP_066083384.1">
    <property type="nucleotide sequence ID" value="NZ_LRVM01000001.1"/>
</dbReference>
<dbReference type="OrthoDB" id="1135060at2"/>
<gene>
    <name evidence="1" type="ORF">CLNEO_00840</name>
</gene>
<dbReference type="STRING" id="36847.CLNEO_00840"/>
<name>A0A136WHD8_9FIRM</name>
<sequence length="124" mass="14153">MKKKDKLLLVFLGFLVVVAFVGGQLWNSYKDFTKEKWVNYEGNSRQAIVDNFFDRTIVNDLSEEELVEYLGEPDQRKEAEMLYYLGTPKGLFGDREGEEEFLSFTFIDGKVTGVSKVSASAMAE</sequence>
<proteinExistence type="predicted"/>
<evidence type="ECO:0000313" key="2">
    <source>
        <dbReference type="Proteomes" id="UP000070539"/>
    </source>
</evidence>
<accession>A0A136WHD8</accession>
<dbReference type="EMBL" id="LRVM01000001">
    <property type="protein sequence ID" value="KXL53988.1"/>
    <property type="molecule type" value="Genomic_DNA"/>
</dbReference>
<organism evidence="1 2">
    <name type="scientific">Anaerotignum neopropionicum</name>
    <dbReference type="NCBI Taxonomy" id="36847"/>
    <lineage>
        <taxon>Bacteria</taxon>
        <taxon>Bacillati</taxon>
        <taxon>Bacillota</taxon>
        <taxon>Clostridia</taxon>
        <taxon>Lachnospirales</taxon>
        <taxon>Anaerotignaceae</taxon>
        <taxon>Anaerotignum</taxon>
    </lineage>
</organism>
<reference evidence="1 2" key="1">
    <citation type="submission" date="2016-01" db="EMBL/GenBank/DDBJ databases">
        <title>Genome sequence of Clostridium neopropionicum X4, DSM-3847.</title>
        <authorList>
            <person name="Poehlein A."/>
            <person name="Beck M.H."/>
            <person name="Bengelsdorf F.R."/>
            <person name="Daniel R."/>
            <person name="Duerre P."/>
        </authorList>
    </citation>
    <scope>NUCLEOTIDE SEQUENCE [LARGE SCALE GENOMIC DNA]</scope>
    <source>
        <strain evidence="1 2">DSM-3847</strain>
    </source>
</reference>
<comment type="caution">
    <text evidence="1">The sequence shown here is derived from an EMBL/GenBank/DDBJ whole genome shotgun (WGS) entry which is preliminary data.</text>
</comment>
<dbReference type="AlphaFoldDB" id="A0A136WHD8"/>
<protein>
    <submittedName>
        <fullName evidence="1">Uncharacterized protein</fullName>
    </submittedName>
</protein>
<keyword evidence="2" id="KW-1185">Reference proteome</keyword>
<evidence type="ECO:0000313" key="1">
    <source>
        <dbReference type="EMBL" id="KXL53988.1"/>
    </source>
</evidence>